<protein>
    <submittedName>
        <fullName evidence="1">Uncharacterized protein</fullName>
    </submittedName>
</protein>
<comment type="caution">
    <text evidence="1">The sequence shown here is derived from an EMBL/GenBank/DDBJ whole genome shotgun (WGS) entry which is preliminary data.</text>
</comment>
<reference evidence="2" key="1">
    <citation type="journal article" date="2019" name="Int. J. Syst. Evol. Microbiol.">
        <title>The Global Catalogue of Microorganisms (GCM) 10K type strain sequencing project: providing services to taxonomists for standard genome sequencing and annotation.</title>
        <authorList>
            <consortium name="The Broad Institute Genomics Platform"/>
            <consortium name="The Broad Institute Genome Sequencing Center for Infectious Disease"/>
            <person name="Wu L."/>
            <person name="Ma J."/>
        </authorList>
    </citation>
    <scope>NUCLEOTIDE SEQUENCE [LARGE SCALE GENOMIC DNA]</scope>
    <source>
        <strain evidence="2">JCM 17688</strain>
    </source>
</reference>
<dbReference type="EMBL" id="BAABFR010000057">
    <property type="protein sequence ID" value="GAA4397747.1"/>
    <property type="molecule type" value="Genomic_DNA"/>
</dbReference>
<keyword evidence="2" id="KW-1185">Reference proteome</keyword>
<name>A0ABP8JXS0_9ACTN</name>
<sequence>MEGAQSARSYESTSIVNHPAIRSLVSGCGASVVTGAASGPVPHPGPRGREPLRIDEFTTVLEHFAHMSLERDVRLDVLGCPLIHRRERVGPPR</sequence>
<evidence type="ECO:0000313" key="1">
    <source>
        <dbReference type="EMBL" id="GAA4397747.1"/>
    </source>
</evidence>
<accession>A0ABP8JXS0</accession>
<organism evidence="1 2">
    <name type="scientific">Tsukamurella soli</name>
    <dbReference type="NCBI Taxonomy" id="644556"/>
    <lineage>
        <taxon>Bacteria</taxon>
        <taxon>Bacillati</taxon>
        <taxon>Actinomycetota</taxon>
        <taxon>Actinomycetes</taxon>
        <taxon>Mycobacteriales</taxon>
        <taxon>Tsukamurellaceae</taxon>
        <taxon>Tsukamurella</taxon>
    </lineage>
</organism>
<dbReference type="Proteomes" id="UP001500635">
    <property type="component" value="Unassembled WGS sequence"/>
</dbReference>
<proteinExistence type="predicted"/>
<evidence type="ECO:0000313" key="2">
    <source>
        <dbReference type="Proteomes" id="UP001500635"/>
    </source>
</evidence>
<gene>
    <name evidence="1" type="ORF">GCM10023147_33370</name>
</gene>